<evidence type="ECO:0000259" key="5">
    <source>
        <dbReference type="PROSITE" id="PS51382"/>
    </source>
</evidence>
<keyword evidence="2" id="KW-0378">Hydrolase</keyword>
<feature type="repeat" description="ANK" evidence="4">
    <location>
        <begin position="445"/>
        <end position="469"/>
    </location>
</feature>
<keyword evidence="8" id="KW-1185">Reference proteome</keyword>
<dbReference type="PROSITE" id="PS50088">
    <property type="entry name" value="ANK_REPEAT"/>
    <property type="match status" value="3"/>
</dbReference>
<dbReference type="GO" id="GO:0047389">
    <property type="term" value="F:glycerophosphocholine phosphodiesterase activity"/>
    <property type="evidence" value="ECO:0007669"/>
    <property type="project" value="TreeGrafter"/>
</dbReference>
<evidence type="ECO:0000256" key="4">
    <source>
        <dbReference type="PROSITE-ProRule" id="PRU00023"/>
    </source>
</evidence>
<gene>
    <name evidence="7" type="ORF">N7460_010342</name>
</gene>
<dbReference type="InterPro" id="IPR017946">
    <property type="entry name" value="PLC-like_Pdiesterase_TIM-brl"/>
</dbReference>
<dbReference type="InterPro" id="IPR030395">
    <property type="entry name" value="GP_PDE_dom"/>
</dbReference>
<evidence type="ECO:0000256" key="1">
    <source>
        <dbReference type="ARBA" id="ARBA00022737"/>
    </source>
</evidence>
<protein>
    <recommendedName>
        <fullName evidence="9">Ankyrin repeat protein nuc-2</fullName>
    </recommendedName>
</protein>
<dbReference type="Pfam" id="PF03105">
    <property type="entry name" value="SPX"/>
    <property type="match status" value="1"/>
</dbReference>
<comment type="caution">
    <text evidence="7">The sequence shown here is derived from an EMBL/GenBank/DDBJ whole genome shotgun (WGS) entry which is preliminary data.</text>
</comment>
<feature type="domain" description="GP-PDE" evidence="6">
    <location>
        <begin position="826"/>
        <end position="1145"/>
    </location>
</feature>
<dbReference type="InterPro" id="IPR036770">
    <property type="entry name" value="Ankyrin_rpt-contain_sf"/>
</dbReference>
<dbReference type="CDD" id="cd14483">
    <property type="entry name" value="SPX_PHO81_NUC-2_like"/>
    <property type="match status" value="1"/>
</dbReference>
<evidence type="ECO:0000313" key="8">
    <source>
        <dbReference type="Proteomes" id="UP001219568"/>
    </source>
</evidence>
<reference evidence="7" key="1">
    <citation type="journal article" date="2023" name="IMA Fungus">
        <title>Comparative genomic study of the Penicillium genus elucidates a diverse pangenome and 15 lateral gene transfer events.</title>
        <authorList>
            <person name="Petersen C."/>
            <person name="Sorensen T."/>
            <person name="Nielsen M.R."/>
            <person name="Sondergaard T.E."/>
            <person name="Sorensen J.L."/>
            <person name="Fitzpatrick D.A."/>
            <person name="Frisvad J.C."/>
            <person name="Nielsen K.L."/>
        </authorList>
    </citation>
    <scope>NUCLEOTIDE SEQUENCE</scope>
    <source>
        <strain evidence="7">IBT 15450</strain>
    </source>
</reference>
<evidence type="ECO:0000259" key="6">
    <source>
        <dbReference type="PROSITE" id="PS51704"/>
    </source>
</evidence>
<dbReference type="SMART" id="SM00248">
    <property type="entry name" value="ANK"/>
    <property type="match status" value="7"/>
</dbReference>
<dbReference type="GO" id="GO:0046475">
    <property type="term" value="P:glycerophospholipid catabolic process"/>
    <property type="evidence" value="ECO:0007669"/>
    <property type="project" value="TreeGrafter"/>
</dbReference>
<evidence type="ECO:0000256" key="2">
    <source>
        <dbReference type="ARBA" id="ARBA00022801"/>
    </source>
</evidence>
<dbReference type="PROSITE" id="PS51382">
    <property type="entry name" value="SPX"/>
    <property type="match status" value="1"/>
</dbReference>
<dbReference type="InterPro" id="IPR051578">
    <property type="entry name" value="GDPD"/>
</dbReference>
<dbReference type="Gene3D" id="1.25.40.20">
    <property type="entry name" value="Ankyrin repeat-containing domain"/>
    <property type="match status" value="1"/>
</dbReference>
<dbReference type="InterPro" id="IPR057506">
    <property type="entry name" value="C2_GPCPD1"/>
</dbReference>
<sequence length="1145" mass="127825">MFGSASQQETLRLLSHSLSPPPNSGPLLARHEALVSFRPGLGRFPPVLPLPSPSIDTHPALDIAQQSSHPTSSRLRLAEYSNLNLQSSGELKLSPRSCSHVSLQYCAGVVYPERLLILVSSGRKFGKQIQRRQLDLPEYAASFVNYKALKKLIKQLSATPTIPAQRTAEEIAREDDPQFALRANKEVFFFRLEREIEKVNTFYLQKESEFSLRLRTLVDKKRVIQSRTSSNSKAPSNFVSLFEGFQQFDGDLNKLQQFVEINETAMSKILKKWDKTSKSRMKELYLHRAVEVQPCFNRDILRDLADRATTARLELEAWAEGENIQYDASRPVDRTASLGTEEDELDIQMLQSASTGNMQTLREWLARLQSMPDARERATRTFLTAINGFSDEVLALLLESNLVDIHAEDDINERNCLHEAAISGRDFVFKAGLKASVDFSLSDVYGRIPLHYACLHGRVDMVRDLLAAGPQTVDIMDHDNFTPLIHSIVKGQLACAEQVLYSNARINPNSDTDHIPLNLACQHGSLPIVKMLLERNAKLLPDAEGLYPQHMVARASQSPQLLLLLKQHGADLDQKDKLYQWTPLFHAASEGCVPCLRTLLESGVDSQVADEKGLSAMYYAAWEGHLECMLLLWAQPTGQKPSQRPIDILNGVRLQEPGPMGEPMSTDPGASEMEMVDVTSPIIPLRRYGHNFLDKKVFVQLTFDQANVGSVVFDQAGRYPAARMTISSKLSDLIPRTIMLPIQDDSRTISFHVDNLDTFAVDFEIFPTFGSKVIAKSVALPDIFRAESSSTGTGCLPLFDPRLRAIGQLRFNFQVIKPYHGDPLEITHFATYWKATGAIDSDHNGLVTGSSLSGDYMQLFVQLTRDRVAVLYPQFMINHHGVEIPVSHLSYAQFQAIGAERGVNQPQILQFLETEGVNDMPQTHRLLAASFLSLHDVLRKLPIDLNVNISLLYPSPAEEKMLDMTSLADINSFADAILTDVFDHARVAREKNPDFMRSVVFTSYNPNICTALNWKQPNYPVLLCNDLGQIRDLARNVDSQPHVDSSGRASMSIKESARIAQSNNFMGLICRSSLLNVVPALVETIKELGLVLVADTSDEAGQDQREVLPNADSMGVAEWAYRMPGGVNGVMRANGILRFNDMIDM</sequence>
<dbReference type="Gene3D" id="3.20.20.190">
    <property type="entry name" value="Phosphatidylinositol (PI) phosphodiesterase"/>
    <property type="match status" value="1"/>
</dbReference>
<feature type="domain" description="SPX" evidence="5">
    <location>
        <begin position="123"/>
        <end position="287"/>
    </location>
</feature>
<accession>A0AAD6I3Q1</accession>
<feature type="repeat" description="ANK" evidence="4">
    <location>
        <begin position="544"/>
        <end position="577"/>
    </location>
</feature>
<dbReference type="Pfam" id="PF03009">
    <property type="entry name" value="GDPD"/>
    <property type="match status" value="1"/>
</dbReference>
<evidence type="ECO:0000256" key="3">
    <source>
        <dbReference type="ARBA" id="ARBA00023043"/>
    </source>
</evidence>
<dbReference type="SUPFAM" id="SSF48403">
    <property type="entry name" value="Ankyrin repeat"/>
    <property type="match status" value="1"/>
</dbReference>
<dbReference type="Pfam" id="PF25329">
    <property type="entry name" value="C2_GDE1"/>
    <property type="match status" value="1"/>
</dbReference>
<evidence type="ECO:0008006" key="9">
    <source>
        <dbReference type="Google" id="ProtNLM"/>
    </source>
</evidence>
<proteinExistence type="predicted"/>
<name>A0AAD6I3Q1_PENCN</name>
<dbReference type="PROSITE" id="PS50297">
    <property type="entry name" value="ANK_REP_REGION"/>
    <property type="match status" value="1"/>
</dbReference>
<dbReference type="AlphaFoldDB" id="A0AAD6I3Q1"/>
<evidence type="ECO:0000313" key="7">
    <source>
        <dbReference type="EMBL" id="KAJ6030076.1"/>
    </source>
</evidence>
<dbReference type="PANTHER" id="PTHR22958">
    <property type="entry name" value="GLYCEROPHOSPHORYL DIESTER PHOSPHODIESTERASE"/>
    <property type="match status" value="1"/>
</dbReference>
<feature type="repeat" description="ANK" evidence="4">
    <location>
        <begin position="579"/>
        <end position="611"/>
    </location>
</feature>
<dbReference type="Pfam" id="PF12796">
    <property type="entry name" value="Ank_2"/>
    <property type="match status" value="3"/>
</dbReference>
<dbReference type="InterPro" id="IPR002110">
    <property type="entry name" value="Ankyrin_rpt"/>
</dbReference>
<reference evidence="7" key="2">
    <citation type="submission" date="2023-01" db="EMBL/GenBank/DDBJ databases">
        <authorList>
            <person name="Petersen C."/>
        </authorList>
    </citation>
    <scope>NUCLEOTIDE SEQUENCE</scope>
    <source>
        <strain evidence="7">IBT 15450</strain>
    </source>
</reference>
<dbReference type="SUPFAM" id="SSF51695">
    <property type="entry name" value="PLC-like phosphodiesterases"/>
    <property type="match status" value="1"/>
</dbReference>
<keyword evidence="3 4" id="KW-0040">ANK repeat</keyword>
<dbReference type="PROSITE" id="PS51704">
    <property type="entry name" value="GP_PDE"/>
    <property type="match status" value="1"/>
</dbReference>
<organism evidence="7 8">
    <name type="scientific">Penicillium canescens</name>
    <dbReference type="NCBI Taxonomy" id="5083"/>
    <lineage>
        <taxon>Eukaryota</taxon>
        <taxon>Fungi</taxon>
        <taxon>Dikarya</taxon>
        <taxon>Ascomycota</taxon>
        <taxon>Pezizomycotina</taxon>
        <taxon>Eurotiomycetes</taxon>
        <taxon>Eurotiomycetidae</taxon>
        <taxon>Eurotiales</taxon>
        <taxon>Aspergillaceae</taxon>
        <taxon>Penicillium</taxon>
    </lineage>
</organism>
<keyword evidence="1" id="KW-0677">Repeat</keyword>
<dbReference type="PANTHER" id="PTHR22958:SF23">
    <property type="entry name" value="DEPENDENT KINASE INHIBITOR PHO81, PUTATIVE (AFU_ORTHOLOGUE AFUA_4G06020)-RELATED"/>
    <property type="match status" value="1"/>
</dbReference>
<dbReference type="InterPro" id="IPR004331">
    <property type="entry name" value="SPX_dom"/>
</dbReference>
<dbReference type="EMBL" id="JAQJZL010000014">
    <property type="protein sequence ID" value="KAJ6030076.1"/>
    <property type="molecule type" value="Genomic_DNA"/>
</dbReference>
<dbReference type="Proteomes" id="UP001219568">
    <property type="component" value="Unassembled WGS sequence"/>
</dbReference>